<dbReference type="InterPro" id="IPR016181">
    <property type="entry name" value="Acyl_CoA_acyltransferase"/>
</dbReference>
<keyword evidence="2 5" id="KW-0808">Transferase</keyword>
<dbReference type="EMBL" id="FRBQ01000003">
    <property type="protein sequence ID" value="SHM00687.1"/>
    <property type="molecule type" value="Genomic_DNA"/>
</dbReference>
<dbReference type="SUPFAM" id="SSF55729">
    <property type="entry name" value="Acyl-CoA N-acyltransferases (Nat)"/>
    <property type="match status" value="1"/>
</dbReference>
<dbReference type="STRING" id="1220495.SAMN05216288_2807"/>
<dbReference type="PANTHER" id="PTHR10545:SF29">
    <property type="entry name" value="GH14572P-RELATED"/>
    <property type="match status" value="1"/>
</dbReference>
<evidence type="ECO:0000256" key="1">
    <source>
        <dbReference type="ARBA" id="ARBA00008694"/>
    </source>
</evidence>
<organism evidence="5 6">
    <name type="scientific">Phytopseudomonas punonensis</name>
    <dbReference type="NCBI Taxonomy" id="1220495"/>
    <lineage>
        <taxon>Bacteria</taxon>
        <taxon>Pseudomonadati</taxon>
        <taxon>Pseudomonadota</taxon>
        <taxon>Gammaproteobacteria</taxon>
        <taxon>Pseudomonadales</taxon>
        <taxon>Pseudomonadaceae</taxon>
        <taxon>Phytopseudomonas</taxon>
    </lineage>
</organism>
<evidence type="ECO:0000259" key="4">
    <source>
        <dbReference type="PROSITE" id="PS51186"/>
    </source>
</evidence>
<feature type="domain" description="N-acetyltransferase" evidence="4">
    <location>
        <begin position="6"/>
        <end position="156"/>
    </location>
</feature>
<dbReference type="Proteomes" id="UP000184305">
    <property type="component" value="Unassembled WGS sequence"/>
</dbReference>
<gene>
    <name evidence="5" type="ORF">SAMN05216288_2807</name>
</gene>
<evidence type="ECO:0000313" key="6">
    <source>
        <dbReference type="Proteomes" id="UP000184305"/>
    </source>
</evidence>
<dbReference type="Gene3D" id="3.40.630.30">
    <property type="match status" value="1"/>
</dbReference>
<dbReference type="InterPro" id="IPR051016">
    <property type="entry name" value="Diverse_Substrate_AcTransf"/>
</dbReference>
<keyword evidence="6" id="KW-1185">Reference proteome</keyword>
<keyword evidence="3" id="KW-0012">Acyltransferase</keyword>
<protein>
    <submittedName>
        <fullName evidence="5">Predicted N-acetyltransferase YhbS</fullName>
    </submittedName>
</protein>
<dbReference type="FunFam" id="3.40.630.30:FF:000064">
    <property type="entry name" value="GNAT family acetyltransferase"/>
    <property type="match status" value="1"/>
</dbReference>
<sequence>MLSPAEAVRAAEPRDVPALLELMRELAEFEDYLDDFKIDEQALLSRAFGPHAQCEVLVADLDGNVAGYAVVLEIPFTFDLRPTLLLKELYIRERHRRTGLGQALMQRVAMLAQRKGARRLKWDVLRGNERAQAFYGRLGGKPDSKWVAYRMDRQAIERLVDAAQSVSPSRH</sequence>
<dbReference type="GO" id="GO:0008080">
    <property type="term" value="F:N-acetyltransferase activity"/>
    <property type="evidence" value="ECO:0007669"/>
    <property type="project" value="UniProtKB-ARBA"/>
</dbReference>
<dbReference type="OrthoDB" id="9805924at2"/>
<evidence type="ECO:0000313" key="5">
    <source>
        <dbReference type="EMBL" id="SHM00687.1"/>
    </source>
</evidence>
<dbReference type="PROSITE" id="PS51186">
    <property type="entry name" value="GNAT"/>
    <property type="match status" value="1"/>
</dbReference>
<dbReference type="Pfam" id="PF00583">
    <property type="entry name" value="Acetyltransf_1"/>
    <property type="match status" value="1"/>
</dbReference>
<evidence type="ECO:0000256" key="3">
    <source>
        <dbReference type="ARBA" id="ARBA00023315"/>
    </source>
</evidence>
<accession>A0A1M7FAK2</accession>
<dbReference type="PANTHER" id="PTHR10545">
    <property type="entry name" value="DIAMINE N-ACETYLTRANSFERASE"/>
    <property type="match status" value="1"/>
</dbReference>
<name>A0A1M7FAK2_9GAMM</name>
<proteinExistence type="inferred from homology"/>
<dbReference type="AlphaFoldDB" id="A0A1M7FAK2"/>
<comment type="similarity">
    <text evidence="1">Belongs to the acetyltransferase family.</text>
</comment>
<reference evidence="6" key="1">
    <citation type="submission" date="2016-11" db="EMBL/GenBank/DDBJ databases">
        <authorList>
            <person name="Varghese N."/>
            <person name="Submissions S."/>
        </authorList>
    </citation>
    <scope>NUCLEOTIDE SEQUENCE [LARGE SCALE GENOMIC DNA]</scope>
    <source>
        <strain evidence="6">CECT 8089</strain>
    </source>
</reference>
<dbReference type="InterPro" id="IPR000182">
    <property type="entry name" value="GNAT_dom"/>
</dbReference>
<evidence type="ECO:0000256" key="2">
    <source>
        <dbReference type="ARBA" id="ARBA00022679"/>
    </source>
</evidence>
<dbReference type="CDD" id="cd04301">
    <property type="entry name" value="NAT_SF"/>
    <property type="match status" value="1"/>
</dbReference>